<proteinExistence type="predicted"/>
<dbReference type="InterPro" id="IPR008030">
    <property type="entry name" value="NmrA-like"/>
</dbReference>
<dbReference type="AlphaFoldDB" id="A0A7S3P7U4"/>
<dbReference type="Gene3D" id="3.40.50.720">
    <property type="entry name" value="NAD(P)-binding Rossmann-like Domain"/>
    <property type="match status" value="1"/>
</dbReference>
<keyword evidence="1" id="KW-0521">NADP</keyword>
<feature type="domain" description="NmrA-like" evidence="3">
    <location>
        <begin position="5"/>
        <end position="218"/>
    </location>
</feature>
<dbReference type="PANTHER" id="PTHR47706">
    <property type="entry name" value="NMRA-LIKE FAMILY PROTEIN"/>
    <property type="match status" value="1"/>
</dbReference>
<dbReference type="GO" id="GO:0016491">
    <property type="term" value="F:oxidoreductase activity"/>
    <property type="evidence" value="ECO:0007669"/>
    <property type="project" value="UniProtKB-KW"/>
</dbReference>
<dbReference type="PANTHER" id="PTHR47706:SF9">
    <property type="entry name" value="NMRA-LIKE DOMAIN-CONTAINING PROTEIN-RELATED"/>
    <property type="match status" value="1"/>
</dbReference>
<evidence type="ECO:0000256" key="2">
    <source>
        <dbReference type="ARBA" id="ARBA00023002"/>
    </source>
</evidence>
<organism evidence="4">
    <name type="scientific">Amphora coffeiformis</name>
    <dbReference type="NCBI Taxonomy" id="265554"/>
    <lineage>
        <taxon>Eukaryota</taxon>
        <taxon>Sar</taxon>
        <taxon>Stramenopiles</taxon>
        <taxon>Ochrophyta</taxon>
        <taxon>Bacillariophyta</taxon>
        <taxon>Bacillariophyceae</taxon>
        <taxon>Bacillariophycidae</taxon>
        <taxon>Thalassiophysales</taxon>
        <taxon>Catenulaceae</taxon>
        <taxon>Amphora</taxon>
    </lineage>
</organism>
<reference evidence="4" key="1">
    <citation type="submission" date="2021-01" db="EMBL/GenBank/DDBJ databases">
        <authorList>
            <person name="Corre E."/>
            <person name="Pelletier E."/>
            <person name="Niang G."/>
            <person name="Scheremetjew M."/>
            <person name="Finn R."/>
            <person name="Kale V."/>
            <person name="Holt S."/>
            <person name="Cochrane G."/>
            <person name="Meng A."/>
            <person name="Brown T."/>
            <person name="Cohen L."/>
        </authorList>
    </citation>
    <scope>NUCLEOTIDE SEQUENCE</scope>
    <source>
        <strain evidence="4">CCMP127</strain>
    </source>
</reference>
<dbReference type="SUPFAM" id="SSF51735">
    <property type="entry name" value="NAD(P)-binding Rossmann-fold domains"/>
    <property type="match status" value="1"/>
</dbReference>
<evidence type="ECO:0000259" key="3">
    <source>
        <dbReference type="Pfam" id="PF05368"/>
    </source>
</evidence>
<gene>
    <name evidence="4" type="ORF">ACOF00016_LOCUS8402</name>
</gene>
<keyword evidence="2" id="KW-0560">Oxidoreductase</keyword>
<accession>A0A7S3P7U4</accession>
<dbReference type="EMBL" id="HBIM01010028">
    <property type="protein sequence ID" value="CAE0410997.1"/>
    <property type="molecule type" value="Transcribed_RNA"/>
</dbReference>
<protein>
    <recommendedName>
        <fullName evidence="3">NmrA-like domain-containing protein</fullName>
    </recommendedName>
</protein>
<evidence type="ECO:0000256" key="1">
    <source>
        <dbReference type="ARBA" id="ARBA00022857"/>
    </source>
</evidence>
<sequence length="304" mass="33208">MKSLGFIGATGRLGQELAKGLIKAEGFDSFKAFVRNDSDPDKIQVLKQLGYEIVTVDFDNTESLEENFNDVKTLVSAIGGGPLWRVETSVIRAAKNAGVSLFVPSQFDVDRERFGTKDPFMKAKANVVDTAKDEGLPVLIVNPGYFSDVVFELTGDPFNGENVLVLSDNAAKISFTRRSDVGFVLAKALSDPKYSEGGTLAIQGETMTWNEAVDVLKSALPDTNFELETMTVEQGRSKVEELAEKGKQGDVWSTYKSFSLSLVVEPASGNNGADMSEDANSYGHKMETLEETLKEVYKIPEDED</sequence>
<dbReference type="Pfam" id="PF05368">
    <property type="entry name" value="NmrA"/>
    <property type="match status" value="1"/>
</dbReference>
<dbReference type="InterPro" id="IPR051609">
    <property type="entry name" value="NmrA/Isoflavone_reductase-like"/>
</dbReference>
<name>A0A7S3P7U4_9STRA</name>
<evidence type="ECO:0000313" key="4">
    <source>
        <dbReference type="EMBL" id="CAE0410997.1"/>
    </source>
</evidence>
<dbReference type="Gene3D" id="3.90.25.10">
    <property type="entry name" value="UDP-galactose 4-epimerase, domain 1"/>
    <property type="match status" value="1"/>
</dbReference>
<dbReference type="InterPro" id="IPR036291">
    <property type="entry name" value="NAD(P)-bd_dom_sf"/>
</dbReference>